<organism evidence="8 9">
    <name type="scientific">Chondrus crispus</name>
    <name type="common">Carrageen Irish moss</name>
    <name type="synonym">Polymorpha crispa</name>
    <dbReference type="NCBI Taxonomy" id="2769"/>
    <lineage>
        <taxon>Eukaryota</taxon>
        <taxon>Rhodophyta</taxon>
        <taxon>Florideophyceae</taxon>
        <taxon>Rhodymeniophycidae</taxon>
        <taxon>Gigartinales</taxon>
        <taxon>Gigartinaceae</taxon>
        <taxon>Chondrus</taxon>
    </lineage>
</organism>
<dbReference type="OMA" id="ICNHISQ"/>
<dbReference type="GO" id="GO:0003677">
    <property type="term" value="F:DNA binding"/>
    <property type="evidence" value="ECO:0007669"/>
    <property type="project" value="InterPro"/>
</dbReference>
<accession>S0F304</accession>
<dbReference type="Gene3D" id="3.40.50.300">
    <property type="entry name" value="P-loop containing nucleotide triphosphate hydrolases"/>
    <property type="match status" value="1"/>
</dbReference>
<dbReference type="AlphaFoldDB" id="S0F304"/>
<dbReference type="GeneID" id="17325036"/>
<dbReference type="PANTHER" id="PTHR11669:SF9">
    <property type="entry name" value="REPLICATION FACTOR C SUBUNIT 5"/>
    <property type="match status" value="1"/>
</dbReference>
<dbReference type="Gramene" id="CDF77540">
    <property type="protein sequence ID" value="CDF77540"/>
    <property type="gene ID" value="CHC_T00005398001"/>
</dbReference>
<dbReference type="CDD" id="cd18140">
    <property type="entry name" value="HLD_clamp_RFC"/>
    <property type="match status" value="1"/>
</dbReference>
<dbReference type="InterPro" id="IPR050238">
    <property type="entry name" value="DNA_Rep/Repair_Clamp_Loader"/>
</dbReference>
<dbReference type="Proteomes" id="UP000012073">
    <property type="component" value="Unassembled WGS sequence"/>
</dbReference>
<dbReference type="OrthoDB" id="4199794at2759"/>
<dbReference type="GO" id="GO:0016887">
    <property type="term" value="F:ATP hydrolysis activity"/>
    <property type="evidence" value="ECO:0007669"/>
    <property type="project" value="InterPro"/>
</dbReference>
<dbReference type="InterPro" id="IPR008921">
    <property type="entry name" value="DNA_pol3_clamp-load_cplx_C"/>
</dbReference>
<comment type="similarity">
    <text evidence="2">Belongs to the activator 1 small subunits family.</text>
</comment>
<dbReference type="InterPro" id="IPR003959">
    <property type="entry name" value="ATPase_AAA_core"/>
</dbReference>
<keyword evidence="5" id="KW-0067">ATP-binding</keyword>
<dbReference type="PhylomeDB" id="S0F304"/>
<dbReference type="InterPro" id="IPR013748">
    <property type="entry name" value="Rep_factorC_C"/>
</dbReference>
<dbReference type="GO" id="GO:0005634">
    <property type="term" value="C:nucleus"/>
    <property type="evidence" value="ECO:0007669"/>
    <property type="project" value="UniProtKB-SubCell"/>
</dbReference>
<dbReference type="GO" id="GO:0006261">
    <property type="term" value="P:DNA-templated DNA replication"/>
    <property type="evidence" value="ECO:0007669"/>
    <property type="project" value="TreeGrafter"/>
</dbReference>
<dbReference type="FunFam" id="3.40.50.300:FF:000129">
    <property type="entry name" value="Replication factor C subunit 5"/>
    <property type="match status" value="1"/>
</dbReference>
<dbReference type="SUPFAM" id="SSF48019">
    <property type="entry name" value="post-AAA+ oligomerization domain-like"/>
    <property type="match status" value="1"/>
</dbReference>
<reference evidence="9" key="1">
    <citation type="journal article" date="2013" name="Proc. Natl. Acad. Sci. U.S.A.">
        <title>Genome structure and metabolic features in the red seaweed Chondrus crispus shed light on evolution of the Archaeplastida.</title>
        <authorList>
            <person name="Collen J."/>
            <person name="Porcel B."/>
            <person name="Carre W."/>
            <person name="Ball S.G."/>
            <person name="Chaparro C."/>
            <person name="Tonon T."/>
            <person name="Barbeyron T."/>
            <person name="Michel G."/>
            <person name="Noel B."/>
            <person name="Valentin K."/>
            <person name="Elias M."/>
            <person name="Artiguenave F."/>
            <person name="Arun A."/>
            <person name="Aury J.M."/>
            <person name="Barbosa-Neto J.F."/>
            <person name="Bothwell J.H."/>
            <person name="Bouget F.Y."/>
            <person name="Brillet L."/>
            <person name="Cabello-Hurtado F."/>
            <person name="Capella-Gutierrez S."/>
            <person name="Charrier B."/>
            <person name="Cladiere L."/>
            <person name="Cock J.M."/>
            <person name="Coelho S.M."/>
            <person name="Colleoni C."/>
            <person name="Czjzek M."/>
            <person name="Da Silva C."/>
            <person name="Delage L."/>
            <person name="Denoeud F."/>
            <person name="Deschamps P."/>
            <person name="Dittami S.M."/>
            <person name="Gabaldon T."/>
            <person name="Gachon C.M."/>
            <person name="Groisillier A."/>
            <person name="Herve C."/>
            <person name="Jabbari K."/>
            <person name="Katinka M."/>
            <person name="Kloareg B."/>
            <person name="Kowalczyk N."/>
            <person name="Labadie K."/>
            <person name="Leblanc C."/>
            <person name="Lopez P.J."/>
            <person name="McLachlan D.H."/>
            <person name="Meslet-Cladiere L."/>
            <person name="Moustafa A."/>
            <person name="Nehr Z."/>
            <person name="Nyvall Collen P."/>
            <person name="Panaud O."/>
            <person name="Partensky F."/>
            <person name="Poulain J."/>
            <person name="Rensing S.A."/>
            <person name="Rousvoal S."/>
            <person name="Samson G."/>
            <person name="Symeonidi A."/>
            <person name="Weissenbach J."/>
            <person name="Zambounis A."/>
            <person name="Wincker P."/>
            <person name="Boyen C."/>
        </authorList>
    </citation>
    <scope>NUCLEOTIDE SEQUENCE [LARGE SCALE GENOMIC DNA]</scope>
    <source>
        <strain evidence="9">cv. Stackhouse</strain>
    </source>
</reference>
<dbReference type="CDD" id="cd00009">
    <property type="entry name" value="AAA"/>
    <property type="match status" value="1"/>
</dbReference>
<proteinExistence type="inferred from homology"/>
<dbReference type="STRING" id="2769.S0F304"/>
<evidence type="ECO:0000256" key="1">
    <source>
        <dbReference type="ARBA" id="ARBA00004123"/>
    </source>
</evidence>
<evidence type="ECO:0000256" key="5">
    <source>
        <dbReference type="ARBA" id="ARBA00022840"/>
    </source>
</evidence>
<dbReference type="InterPro" id="IPR003593">
    <property type="entry name" value="AAA+_ATPase"/>
</dbReference>
<dbReference type="NCBIfam" id="NF001679">
    <property type="entry name" value="PRK00440.1"/>
    <property type="match status" value="1"/>
</dbReference>
<keyword evidence="4" id="KW-0547">Nucleotide-binding</keyword>
<gene>
    <name evidence="8" type="ORF">CHC_T00005398001</name>
</gene>
<evidence type="ECO:0000256" key="4">
    <source>
        <dbReference type="ARBA" id="ARBA00022741"/>
    </source>
</evidence>
<dbReference type="GO" id="GO:0003689">
    <property type="term" value="F:DNA clamp loader activity"/>
    <property type="evidence" value="ECO:0007669"/>
    <property type="project" value="TreeGrafter"/>
</dbReference>
<name>S0F304_CHOCR</name>
<feature type="domain" description="AAA+ ATPase" evidence="7">
    <location>
        <begin position="32"/>
        <end position="159"/>
    </location>
</feature>
<dbReference type="GO" id="GO:0006281">
    <property type="term" value="P:DNA repair"/>
    <property type="evidence" value="ECO:0007669"/>
    <property type="project" value="TreeGrafter"/>
</dbReference>
<evidence type="ECO:0000259" key="7">
    <source>
        <dbReference type="SMART" id="SM00382"/>
    </source>
</evidence>
<keyword evidence="9" id="KW-1185">Reference proteome</keyword>
<evidence type="ECO:0000313" key="8">
    <source>
        <dbReference type="EMBL" id="CDF77540.1"/>
    </source>
</evidence>
<evidence type="ECO:0000256" key="3">
    <source>
        <dbReference type="ARBA" id="ARBA00022705"/>
    </source>
</evidence>
<dbReference type="KEGG" id="ccp:CHC_T00005398001"/>
<dbReference type="EMBL" id="HG001843">
    <property type="protein sequence ID" value="CDF77540.1"/>
    <property type="molecule type" value="Genomic_DNA"/>
</dbReference>
<evidence type="ECO:0000256" key="2">
    <source>
        <dbReference type="ARBA" id="ARBA00005378"/>
    </source>
</evidence>
<keyword evidence="3" id="KW-0235">DNA replication</keyword>
<keyword evidence="6" id="KW-0539">Nucleus</keyword>
<dbReference type="SUPFAM" id="SSF52540">
    <property type="entry name" value="P-loop containing nucleoside triphosphate hydrolases"/>
    <property type="match status" value="1"/>
</dbReference>
<dbReference type="Gene3D" id="1.20.272.10">
    <property type="match status" value="1"/>
</dbReference>
<comment type="subcellular location">
    <subcellularLocation>
        <location evidence="1">Nucleus</location>
    </subcellularLocation>
</comment>
<dbReference type="Gene3D" id="1.10.8.60">
    <property type="match status" value="1"/>
</dbReference>
<dbReference type="Pfam" id="PF08542">
    <property type="entry name" value="Rep_fac_C"/>
    <property type="match status" value="1"/>
</dbReference>
<dbReference type="GO" id="GO:0005524">
    <property type="term" value="F:ATP binding"/>
    <property type="evidence" value="ECO:0007669"/>
    <property type="project" value="UniProtKB-KW"/>
</dbReference>
<evidence type="ECO:0000256" key="6">
    <source>
        <dbReference type="ARBA" id="ARBA00023242"/>
    </source>
</evidence>
<dbReference type="SMART" id="SM00382">
    <property type="entry name" value="AAA"/>
    <property type="match status" value="1"/>
</dbReference>
<protein>
    <recommendedName>
        <fullName evidence="7">AAA+ ATPase domain-containing protein</fullName>
    </recommendedName>
</protein>
<dbReference type="InterPro" id="IPR047854">
    <property type="entry name" value="RFC_lid"/>
</dbReference>
<dbReference type="GO" id="GO:0005663">
    <property type="term" value="C:DNA replication factor C complex"/>
    <property type="evidence" value="ECO:0007669"/>
    <property type="project" value="TreeGrafter"/>
</dbReference>
<dbReference type="InterPro" id="IPR027417">
    <property type="entry name" value="P-loop_NTPase"/>
</dbReference>
<sequence>MWIEKYRPQGLDDLLSHQEIIATLRTLISNNRLPHLLFCGPPGTGKTSTILACAKEMYGSSFKSMVLELNASDDRGIGVVRDQIKSFASTKRIFSSGVKLIVLDEADAMTTAAQMALRRVVEKYAANTRFCIICNYVNKIIPALQSRCTKFRFGPLPADDVRKRVLEIAAFESVSISSDGLEALLILGKGDMRRILNVLQSTHLASSGARGGEITADAVYSNTGAPHPGDVKAAWGWLLERTFPDSSAKLRTLMQDKGLALGDIITELFPLVSTSSLSKNAKMYMFESLSDIEYRMATGSLEKLNMAALIGCCKFASAMNAGSFSL</sequence>
<dbReference type="RefSeq" id="XP_005717324.1">
    <property type="nucleotide sequence ID" value="XM_005717267.1"/>
</dbReference>
<dbReference type="PANTHER" id="PTHR11669">
    <property type="entry name" value="REPLICATION FACTOR C / DNA POLYMERASE III GAMMA-TAU SUBUNIT"/>
    <property type="match status" value="1"/>
</dbReference>
<evidence type="ECO:0000313" key="9">
    <source>
        <dbReference type="Proteomes" id="UP000012073"/>
    </source>
</evidence>
<dbReference type="Pfam" id="PF00004">
    <property type="entry name" value="AAA"/>
    <property type="match status" value="1"/>
</dbReference>